<dbReference type="PANTHER" id="PTHR41373">
    <property type="entry name" value="DUF2156 DOMAIN-CONTAINING PROTEIN"/>
    <property type="match status" value="1"/>
</dbReference>
<dbReference type="EMBL" id="JACHFQ010000008">
    <property type="protein sequence ID" value="MBB5227121.1"/>
    <property type="molecule type" value="Genomic_DNA"/>
</dbReference>
<evidence type="ECO:0000313" key="2">
    <source>
        <dbReference type="EMBL" id="MBB5227121.1"/>
    </source>
</evidence>
<accession>A0A7W8GBB3</accession>
<dbReference type="AlphaFoldDB" id="A0A7W8GBB3"/>
<gene>
    <name evidence="2" type="ORF">HNP76_002517</name>
</gene>
<dbReference type="InterPro" id="IPR016732">
    <property type="entry name" value="UCP018688"/>
</dbReference>
<evidence type="ECO:0000259" key="1">
    <source>
        <dbReference type="Pfam" id="PF09924"/>
    </source>
</evidence>
<name>A0A7W8GBB3_9SPIR</name>
<sequence>MDWRTPTLADAAILQECALNNNFFANNYGAVNSILYEKKFHSQISIEGEWIYEKFFEDEKACFSFPHNIHGKLDDAKKAVEALRKELCPHCKILAFENILASEKDILLELYPEAKVTATPESGDYVYLTEKLATLAGKKLSRKRNHIHQFEKKYLEFSYEPLTMQNLSLVKEIEEKWLAENKALAIEAGTLSDLEAEKEIISFALDNLEAFTKSCGMTGGILFVSGNPVAFCIASILSRKVMDVHFEKCIAGFDHDGGYTVINNEFSKTASTEFLNREEDLGIEGLRKAKLSYYPEQVLEKFTVEIPI</sequence>
<comment type="caution">
    <text evidence="2">The sequence shown here is derived from an EMBL/GenBank/DDBJ whole genome shotgun (WGS) entry which is preliminary data.</text>
</comment>
<dbReference type="PIRSF" id="PIRSF018688">
    <property type="entry name" value="UCP018688"/>
    <property type="match status" value="1"/>
</dbReference>
<keyword evidence="3" id="KW-1185">Reference proteome</keyword>
<reference evidence="2 3" key="1">
    <citation type="submission" date="2020-08" db="EMBL/GenBank/DDBJ databases">
        <title>Genomic Encyclopedia of Type Strains, Phase IV (KMG-IV): sequencing the most valuable type-strain genomes for metagenomic binning, comparative biology and taxonomic classification.</title>
        <authorList>
            <person name="Goeker M."/>
        </authorList>
    </citation>
    <scope>NUCLEOTIDE SEQUENCE [LARGE SCALE GENOMIC DNA]</scope>
    <source>
        <strain evidence="2 3">DSM 103462</strain>
    </source>
</reference>
<dbReference type="PANTHER" id="PTHR41373:SF1">
    <property type="entry name" value="PHOSPHATIDYLGLYCEROL LYSYLTRANSFERASE C-TERMINAL DOMAIN-CONTAINING PROTEIN"/>
    <property type="match status" value="1"/>
</dbReference>
<dbReference type="InterPro" id="IPR016181">
    <property type="entry name" value="Acyl_CoA_acyltransferase"/>
</dbReference>
<dbReference type="InterPro" id="IPR024320">
    <property type="entry name" value="LPG_synthase_C"/>
</dbReference>
<dbReference type="Proteomes" id="UP000518887">
    <property type="component" value="Unassembled WGS sequence"/>
</dbReference>
<dbReference type="SUPFAM" id="SSF55729">
    <property type="entry name" value="Acyl-CoA N-acyltransferases (Nat)"/>
    <property type="match status" value="2"/>
</dbReference>
<dbReference type="RefSeq" id="WP_184661043.1">
    <property type="nucleotide sequence ID" value="NZ_JACHFQ010000008.1"/>
</dbReference>
<dbReference type="Gene3D" id="3.40.630.30">
    <property type="match status" value="1"/>
</dbReference>
<dbReference type="Pfam" id="PF09924">
    <property type="entry name" value="LPG_synthase_C"/>
    <property type="match status" value="1"/>
</dbReference>
<organism evidence="2 3">
    <name type="scientific">Treponema ruminis</name>
    <dbReference type="NCBI Taxonomy" id="744515"/>
    <lineage>
        <taxon>Bacteria</taxon>
        <taxon>Pseudomonadati</taxon>
        <taxon>Spirochaetota</taxon>
        <taxon>Spirochaetia</taxon>
        <taxon>Spirochaetales</taxon>
        <taxon>Treponemataceae</taxon>
        <taxon>Treponema</taxon>
    </lineage>
</organism>
<protein>
    <recommendedName>
        <fullName evidence="1">Phosphatidylglycerol lysyltransferase C-terminal domain-containing protein</fullName>
    </recommendedName>
</protein>
<evidence type="ECO:0000313" key="3">
    <source>
        <dbReference type="Proteomes" id="UP000518887"/>
    </source>
</evidence>
<proteinExistence type="predicted"/>
<feature type="domain" description="Phosphatidylglycerol lysyltransferase C-terminal" evidence="1">
    <location>
        <begin position="74"/>
        <end position="304"/>
    </location>
</feature>